<feature type="region of interest" description="Disordered" evidence="1">
    <location>
        <begin position="303"/>
        <end position="324"/>
    </location>
</feature>
<protein>
    <recommendedName>
        <fullName evidence="4">Histidine kinase group protein</fullName>
    </recommendedName>
</protein>
<accession>A0A9P8HZT7</accession>
<sequence length="750" mass="82292">MSHTMTRKKKGQKGQKGQDARDSSTTTPSSSTASIVAPTREKTSSPSSVASSKDGGKDPSSSALIICRNKHWRYISSFHGPWLQLPPEVLESLAHSNYFAPRPHPIDPAVFYDLVKIRRLVEEATTLAVRATSGVTSSYLNNSLNANNGLLGGTGAAALGLGLGGGGGNSRLSKERRHRMRELATQKLSRAYHLDEIAASVATMQSASTLEEVAKLVLQRSSNDSDAKYVHFFHEKIPSRMLAKCTSLQPLDDVIVDRPSEAAPLRTRAVTRIFKEDFTGAARDLTEALSVCRLRQVQHRKQDTESIGLGRASPSLARGSRNGDWRSDMKLAEEDQPSSLEEQLLFHRAGICLTIAIQHVDDALPPTVQVTTESIVDGTETLGIEGTALARTATTAIQAAAEQAVEIKRENARKIVKANAKRALRDYIKFLSHFEYTPGLPSEVSEDFLRAVNSAANGITKETDALNNSKLIEMTRNPNSGFPNLPTPDIYTVSSLFSSTPPSNLPTYPSTDLTIIKKPSNPVPENPTTSAAAALLAAQDSHESITYHPLLTDALHSFLLCHCLLQTSSKELLRHAYMVARLARVCDGYPIFLAARSPARADWMEVIRRSGNWVGLNSSWEVLCAPAPLRGHNCPVSPEEQEKRRREDTVAEVLENNNVHDEESFAAALSVIERREKEELRAGDSGLPRRWAQDDGKEYPISTDRAAVITRWMKDGARREQEGVIKRKEEARLKELTKQEAEGAAEGLLH</sequence>
<reference evidence="2" key="1">
    <citation type="submission" date="2021-03" db="EMBL/GenBank/DDBJ databases">
        <title>Comparative genomics and phylogenomic investigation of the class Geoglossomycetes provide insights into ecological specialization and systematics.</title>
        <authorList>
            <person name="Melie T."/>
            <person name="Pirro S."/>
            <person name="Miller A.N."/>
            <person name="Quandt A."/>
        </authorList>
    </citation>
    <scope>NUCLEOTIDE SEQUENCE</scope>
    <source>
        <strain evidence="2">GBOQ0MN5Z8</strain>
    </source>
</reference>
<evidence type="ECO:0000313" key="2">
    <source>
        <dbReference type="EMBL" id="KAH0538646.1"/>
    </source>
</evidence>
<dbReference type="AlphaFoldDB" id="A0A9P8HZT7"/>
<dbReference type="OrthoDB" id="420046at2759"/>
<feature type="compositionally biased region" description="Low complexity" evidence="1">
    <location>
        <begin position="23"/>
        <end position="34"/>
    </location>
</feature>
<name>A0A9P8HZT7_9PEZI</name>
<keyword evidence="3" id="KW-1185">Reference proteome</keyword>
<feature type="region of interest" description="Disordered" evidence="1">
    <location>
        <begin position="1"/>
        <end position="60"/>
    </location>
</feature>
<organism evidence="2 3">
    <name type="scientific">Glutinoglossum americanum</name>
    <dbReference type="NCBI Taxonomy" id="1670608"/>
    <lineage>
        <taxon>Eukaryota</taxon>
        <taxon>Fungi</taxon>
        <taxon>Dikarya</taxon>
        <taxon>Ascomycota</taxon>
        <taxon>Pezizomycotina</taxon>
        <taxon>Geoglossomycetes</taxon>
        <taxon>Geoglossales</taxon>
        <taxon>Geoglossaceae</taxon>
        <taxon>Glutinoglossum</taxon>
    </lineage>
</organism>
<gene>
    <name evidence="2" type="ORF">FGG08_004783</name>
</gene>
<feature type="compositionally biased region" description="Basic residues" evidence="1">
    <location>
        <begin position="1"/>
        <end position="13"/>
    </location>
</feature>
<comment type="caution">
    <text evidence="2">The sequence shown here is derived from an EMBL/GenBank/DDBJ whole genome shotgun (WGS) entry which is preliminary data.</text>
</comment>
<evidence type="ECO:0008006" key="4">
    <source>
        <dbReference type="Google" id="ProtNLM"/>
    </source>
</evidence>
<feature type="compositionally biased region" description="Low complexity" evidence="1">
    <location>
        <begin position="44"/>
        <end position="60"/>
    </location>
</feature>
<evidence type="ECO:0000256" key="1">
    <source>
        <dbReference type="SAM" id="MobiDB-lite"/>
    </source>
</evidence>
<evidence type="ECO:0000313" key="3">
    <source>
        <dbReference type="Proteomes" id="UP000698800"/>
    </source>
</evidence>
<proteinExistence type="predicted"/>
<dbReference type="Proteomes" id="UP000698800">
    <property type="component" value="Unassembled WGS sequence"/>
</dbReference>
<dbReference type="EMBL" id="JAGHQL010000101">
    <property type="protein sequence ID" value="KAH0538646.1"/>
    <property type="molecule type" value="Genomic_DNA"/>
</dbReference>